<protein>
    <submittedName>
        <fullName evidence="2">Putative glutaredoxin protein</fullName>
    </submittedName>
</protein>
<feature type="region of interest" description="Disordered" evidence="1">
    <location>
        <begin position="38"/>
        <end position="58"/>
    </location>
</feature>
<proteinExistence type="predicted"/>
<name>A0A023INK0_HORVV</name>
<evidence type="ECO:0000313" key="2">
    <source>
        <dbReference type="EMBL" id="AGW47704.1"/>
    </source>
</evidence>
<sequence length="155" mass="16240">MDMRRTLSSTAVVCSCLPLVPLISDCARRARQGIFVAAPGTNRTPPHPEHASSAAPLPPTAADVLGAAQVLTVHEHLGQPAVAAQRGVQLVLEPVVQRQVALVDVHAVAQEDGLGGPAVLERLADAGATAFWWLSGGTGATAARPWEIWRNPVRV</sequence>
<dbReference type="EMBL" id="KF686739">
    <property type="protein sequence ID" value="AGW47704.1"/>
    <property type="molecule type" value="Genomic_DNA"/>
</dbReference>
<dbReference type="AlphaFoldDB" id="A0A023INK0"/>
<dbReference type="PROSITE" id="PS51257">
    <property type="entry name" value="PROKAR_LIPOPROTEIN"/>
    <property type="match status" value="1"/>
</dbReference>
<accession>A0A023INK0</accession>
<evidence type="ECO:0000256" key="1">
    <source>
        <dbReference type="SAM" id="MobiDB-lite"/>
    </source>
</evidence>
<reference evidence="2" key="1">
    <citation type="journal article" date="2014" name="Funct. Integr. Genomics">
        <title>The barley Frost resistance-H2 locus.</title>
        <authorList>
            <person name="Pasquariello M."/>
            <person name="Barabaschi D."/>
            <person name="Himmelbach A."/>
            <person name="Steuernagel B."/>
            <person name="Ariyadasa R."/>
            <person name="Stein N."/>
            <person name="Gandolfi F."/>
            <person name="Tenedini E."/>
            <person name="Bernardis I."/>
            <person name="Tagliafico E."/>
            <person name="Pecchioni N."/>
            <person name="Francia E."/>
        </authorList>
    </citation>
    <scope>NUCLEOTIDE SEQUENCE</scope>
</reference>
<organism evidence="2">
    <name type="scientific">Hordeum vulgare subsp. vulgare</name>
    <name type="common">Domesticated barley</name>
    <dbReference type="NCBI Taxonomy" id="112509"/>
    <lineage>
        <taxon>Eukaryota</taxon>
        <taxon>Viridiplantae</taxon>
        <taxon>Streptophyta</taxon>
        <taxon>Embryophyta</taxon>
        <taxon>Tracheophyta</taxon>
        <taxon>Spermatophyta</taxon>
        <taxon>Magnoliopsida</taxon>
        <taxon>Liliopsida</taxon>
        <taxon>Poales</taxon>
        <taxon>Poaceae</taxon>
        <taxon>BOP clade</taxon>
        <taxon>Pooideae</taxon>
        <taxon>Triticodae</taxon>
        <taxon>Triticeae</taxon>
        <taxon>Hordeinae</taxon>
        <taxon>Hordeum</taxon>
    </lineage>
</organism>